<dbReference type="OrthoDB" id="4569664at2"/>
<gene>
    <name evidence="9" type="ORF">D7D52_10420</name>
</gene>
<keyword evidence="7" id="KW-1133">Transmembrane helix</keyword>
<dbReference type="SUPFAM" id="SSF56112">
    <property type="entry name" value="Protein kinase-like (PK-like)"/>
    <property type="match status" value="1"/>
</dbReference>
<accession>A0A386ZCI2</accession>
<feature type="transmembrane region" description="Helical" evidence="7">
    <location>
        <begin position="139"/>
        <end position="161"/>
    </location>
</feature>
<dbReference type="Gene3D" id="1.10.510.10">
    <property type="entry name" value="Transferase(Phosphotransferase) domain 1"/>
    <property type="match status" value="1"/>
</dbReference>
<evidence type="ECO:0000256" key="2">
    <source>
        <dbReference type="ARBA" id="ARBA00022679"/>
    </source>
</evidence>
<keyword evidence="4" id="KW-0418">Kinase</keyword>
<evidence type="ECO:0000256" key="1">
    <source>
        <dbReference type="ARBA" id="ARBA00012513"/>
    </source>
</evidence>
<evidence type="ECO:0000256" key="3">
    <source>
        <dbReference type="ARBA" id="ARBA00022741"/>
    </source>
</evidence>
<keyword evidence="7" id="KW-0472">Membrane</keyword>
<keyword evidence="5" id="KW-0067">ATP-binding</keyword>
<dbReference type="KEGG" id="nyu:D7D52_10420"/>
<dbReference type="EC" id="2.7.11.1" evidence="1"/>
<dbReference type="EMBL" id="CP032568">
    <property type="protein sequence ID" value="AYF74209.1"/>
    <property type="molecule type" value="Genomic_DNA"/>
</dbReference>
<dbReference type="InterPro" id="IPR025519">
    <property type="entry name" value="DUF4407"/>
</dbReference>
<dbReference type="InterPro" id="IPR050660">
    <property type="entry name" value="NEK_Ser/Thr_kinase"/>
</dbReference>
<dbReference type="AlphaFoldDB" id="A0A386ZCI2"/>
<dbReference type="SMART" id="SM00220">
    <property type="entry name" value="S_TKc"/>
    <property type="match status" value="1"/>
</dbReference>
<evidence type="ECO:0000256" key="5">
    <source>
        <dbReference type="ARBA" id="ARBA00022840"/>
    </source>
</evidence>
<feature type="region of interest" description="Disordered" evidence="6">
    <location>
        <begin position="435"/>
        <end position="497"/>
    </location>
</feature>
<keyword evidence="2" id="KW-0808">Transferase</keyword>
<dbReference type="GO" id="GO:0005524">
    <property type="term" value="F:ATP binding"/>
    <property type="evidence" value="ECO:0007669"/>
    <property type="project" value="UniProtKB-KW"/>
</dbReference>
<evidence type="ECO:0000256" key="6">
    <source>
        <dbReference type="SAM" id="MobiDB-lite"/>
    </source>
</evidence>
<dbReference type="Pfam" id="PF14362">
    <property type="entry name" value="DUF4407"/>
    <property type="match status" value="1"/>
</dbReference>
<dbReference type="Proteomes" id="UP000267164">
    <property type="component" value="Chromosome"/>
</dbReference>
<dbReference type="PANTHER" id="PTHR43671:SF13">
    <property type="entry name" value="SERINE_THREONINE-PROTEIN KINASE NEK2"/>
    <property type="match status" value="1"/>
</dbReference>
<dbReference type="GO" id="GO:0004674">
    <property type="term" value="F:protein serine/threonine kinase activity"/>
    <property type="evidence" value="ECO:0007669"/>
    <property type="project" value="UniProtKB-EC"/>
</dbReference>
<protein>
    <recommendedName>
        <fullName evidence="1">non-specific serine/threonine protein kinase</fullName>
        <ecNumber evidence="1">2.7.11.1</ecNumber>
    </recommendedName>
</protein>
<feature type="transmembrane region" description="Helical" evidence="7">
    <location>
        <begin position="66"/>
        <end position="91"/>
    </location>
</feature>
<keyword evidence="3" id="KW-0547">Nucleotide-binding</keyword>
<dbReference type="Pfam" id="PF00069">
    <property type="entry name" value="Pkinase"/>
    <property type="match status" value="1"/>
</dbReference>
<evidence type="ECO:0000256" key="7">
    <source>
        <dbReference type="SAM" id="Phobius"/>
    </source>
</evidence>
<keyword evidence="7" id="KW-0812">Transmembrane</keyword>
<dbReference type="PANTHER" id="PTHR43671">
    <property type="entry name" value="SERINE/THREONINE-PROTEIN KINASE NEK"/>
    <property type="match status" value="1"/>
</dbReference>
<evidence type="ECO:0000259" key="8">
    <source>
        <dbReference type="PROSITE" id="PS50011"/>
    </source>
</evidence>
<name>A0A386ZCI2_9NOCA</name>
<dbReference type="InterPro" id="IPR000719">
    <property type="entry name" value="Prot_kinase_dom"/>
</dbReference>
<reference evidence="9 10" key="1">
    <citation type="submission" date="2018-09" db="EMBL/GenBank/DDBJ databases">
        <title>Nocardia yunnanensis sp. nov., an actinomycete isolated from a soil sample.</title>
        <authorList>
            <person name="Zhang J."/>
        </authorList>
    </citation>
    <scope>NUCLEOTIDE SEQUENCE [LARGE SCALE GENOMIC DNA]</scope>
    <source>
        <strain evidence="9 10">CFHS0054</strain>
    </source>
</reference>
<evidence type="ECO:0000313" key="10">
    <source>
        <dbReference type="Proteomes" id="UP000267164"/>
    </source>
</evidence>
<dbReference type="PROSITE" id="PS50011">
    <property type="entry name" value="PROTEIN_KINASE_DOM"/>
    <property type="match status" value="1"/>
</dbReference>
<feature type="transmembrane region" description="Helical" evidence="7">
    <location>
        <begin position="97"/>
        <end position="118"/>
    </location>
</feature>
<evidence type="ECO:0000313" key="9">
    <source>
        <dbReference type="EMBL" id="AYF74209.1"/>
    </source>
</evidence>
<feature type="domain" description="Protein kinase" evidence="8">
    <location>
        <begin position="482"/>
        <end position="800"/>
    </location>
</feature>
<keyword evidence="10" id="KW-1185">Reference proteome</keyword>
<proteinExistence type="predicted"/>
<evidence type="ECO:0000256" key="4">
    <source>
        <dbReference type="ARBA" id="ARBA00022777"/>
    </source>
</evidence>
<sequence length="866" mass="94828">MLMGTVSGRLGWWRPDAGTIAGGDPRLAGRRFWVRLHELPLRVVGVRSKDLMGADGEPLTFDRTRYFVVGLSVVITALFAFAAMTTAAALMVGHLSWGFVGLGALWSAFIFNIDRWVVSSFDYDFDGKPGRAQRWGLTAVRLCIALLIAFSISEPLLMVIFRSEIQAALAEQRIRDVRAAGDEIRADSRYQMQDSPEARALADATAANASALARQRAANDAVDEELSGRGGSGVAGIGDRALEREADLRQADTEVTASAAALDVAQRAYTDKASRLADERDGAITARVREISDRAPGLIDRERALGALAQREFVVDFTQWLVRGLLFMIDLTPALLKMFSPQTLFERQQRMRARRLASEADRDVASAIQISAEKRELDSAAAVFELERWARVRDEEVARETDLALRKVIADHAHEVDERGYDPLASVGLLVAARRSNRTKSTDGEPDSTSGEPGGSTAGPRNETREDITLDDDGDDGGIAFDQPRRRNGAGRPGEGVTQLVGGRWRLGHPLVEPGAPVAWRTAFFAEDALDRRNRKKYFVVKRVYPVHGASGRPPVLNELHSLPIGLEISPFVAPVVQGGYDPDFGYFVVTPFYKNGTLAALMESEERHLTLHNALVYTEQILQGLETVFAERNRVHLDIKPSNIALDDRNIRIIDWGLATGLGIEDDAPIGYSLWYAPPEQVTATSGDKSWPSGRCDVRAVGATLYSLVTGAPPLFLEARNAGLLTERGGLKKHRQPEFERMLTLTQPATLDSFFAINEGWNREELQPLSDLVGRWLDPDPARRCPATEILSSAQSVALEDLRAVSAQLVGKKASSLLREVGGDRLVKHPLIPVDLPAQVPVPRSHHTVDTIVGEAAVGYKEAGI</sequence>
<organism evidence="9 10">
    <name type="scientific">Nocardia yunnanensis</name>
    <dbReference type="NCBI Taxonomy" id="2382165"/>
    <lineage>
        <taxon>Bacteria</taxon>
        <taxon>Bacillati</taxon>
        <taxon>Actinomycetota</taxon>
        <taxon>Actinomycetes</taxon>
        <taxon>Mycobacteriales</taxon>
        <taxon>Nocardiaceae</taxon>
        <taxon>Nocardia</taxon>
    </lineage>
</organism>
<dbReference type="InterPro" id="IPR011009">
    <property type="entry name" value="Kinase-like_dom_sf"/>
</dbReference>